<reference evidence="1 2" key="1">
    <citation type="submission" date="2023-06" db="EMBL/GenBank/DDBJ databases">
        <title>Actinomycetospora Odt1-22.</title>
        <authorList>
            <person name="Supong K."/>
        </authorList>
    </citation>
    <scope>NUCLEOTIDE SEQUENCE [LARGE SCALE GENOMIC DNA]</scope>
    <source>
        <strain evidence="1 2">Odt1-22</strain>
    </source>
</reference>
<dbReference type="EMBL" id="JASVWF010000002">
    <property type="protein sequence ID" value="MDL5156050.1"/>
    <property type="molecule type" value="Genomic_DNA"/>
</dbReference>
<sequence>MAAAFVALSAAGFGCTKKALVDKDCHADLHQGYFGTVYLNW</sequence>
<evidence type="ECO:0000313" key="1">
    <source>
        <dbReference type="EMBL" id="MDL5156050.1"/>
    </source>
</evidence>
<proteinExistence type="predicted"/>
<evidence type="ECO:0008006" key="3">
    <source>
        <dbReference type="Google" id="ProtNLM"/>
    </source>
</evidence>
<dbReference type="RefSeq" id="WP_286052287.1">
    <property type="nucleotide sequence ID" value="NZ_JASVWF010000002.1"/>
</dbReference>
<organism evidence="1 2">
    <name type="scientific">Actinomycetospora termitidis</name>
    <dbReference type="NCBI Taxonomy" id="3053470"/>
    <lineage>
        <taxon>Bacteria</taxon>
        <taxon>Bacillati</taxon>
        <taxon>Actinomycetota</taxon>
        <taxon>Actinomycetes</taxon>
        <taxon>Pseudonocardiales</taxon>
        <taxon>Pseudonocardiaceae</taxon>
        <taxon>Actinomycetospora</taxon>
    </lineage>
</organism>
<dbReference type="Proteomes" id="UP001231924">
    <property type="component" value="Unassembled WGS sequence"/>
</dbReference>
<name>A0ABT7M602_9PSEU</name>
<evidence type="ECO:0000313" key="2">
    <source>
        <dbReference type="Proteomes" id="UP001231924"/>
    </source>
</evidence>
<gene>
    <name evidence="1" type="ORF">QRT03_08800</name>
</gene>
<protein>
    <recommendedName>
        <fullName evidence="3">Lipoprotein</fullName>
    </recommendedName>
</protein>
<keyword evidence="2" id="KW-1185">Reference proteome</keyword>
<comment type="caution">
    <text evidence="1">The sequence shown here is derived from an EMBL/GenBank/DDBJ whole genome shotgun (WGS) entry which is preliminary data.</text>
</comment>
<accession>A0ABT7M602</accession>